<keyword evidence="1" id="KW-0175">Coiled coil</keyword>
<feature type="compositionally biased region" description="Polar residues" evidence="2">
    <location>
        <begin position="410"/>
        <end position="427"/>
    </location>
</feature>
<dbReference type="AlphaFoldDB" id="A0A7N2LJ15"/>
<feature type="region of interest" description="Disordered" evidence="2">
    <location>
        <begin position="224"/>
        <end position="253"/>
    </location>
</feature>
<feature type="compositionally biased region" description="Polar residues" evidence="2">
    <location>
        <begin position="330"/>
        <end position="346"/>
    </location>
</feature>
<feature type="compositionally biased region" description="Acidic residues" evidence="2">
    <location>
        <begin position="242"/>
        <end position="251"/>
    </location>
</feature>
<dbReference type="Proteomes" id="UP000594261">
    <property type="component" value="Chromosome 4"/>
</dbReference>
<dbReference type="Gramene" id="QL04p074647:mrna">
    <property type="protein sequence ID" value="QL04p074647:mrna"/>
    <property type="gene ID" value="QL04p074647"/>
</dbReference>
<evidence type="ECO:0000256" key="2">
    <source>
        <dbReference type="SAM" id="MobiDB-lite"/>
    </source>
</evidence>
<evidence type="ECO:0000313" key="4">
    <source>
        <dbReference type="Proteomes" id="UP000594261"/>
    </source>
</evidence>
<dbReference type="EnsemblPlants" id="QL04p074647:mrna">
    <property type="protein sequence ID" value="QL04p074647:mrna"/>
    <property type="gene ID" value="QL04p074647"/>
</dbReference>
<dbReference type="InParanoid" id="A0A7N2LJ15"/>
<sequence>MTKTTKLRLRKLVDTEEAMNKFIVDYRIPPNISLEHCKMGEWHYKRGTGAVVIPVLAFVEGGMRTPMGPVTRGYLRHFRLAPTQCAGNIFRILGKTYYMRSRDDRVRLIQCLPDSNKGLNKDFLIVSGEWHDGDPCPVVEGEPDEHAYTRHFHLVNRADLETVLQAAVFVNDSDGQVRAAHKILGYPPVQKSFGDAKHVISARRPWLPKITVVEKGFLISQEPAVPENVPQVGPSSSHQAAEDEGEPDQPEEGFGVFDLVYQSEDPPGDIGDPALSEAELSLIGASSQAEMGVKRIPLTPLLQLLEDQPGKDTQETPQPNAPPPPPRPLTIQTRSSSTKSQPQSTRPEPPTSSQPVRPPQPEGADSKRKRSPKGKDIVDEGKSQPPKEKDETPRTKQLKIGPQGKGKGTEVQTSQGKGKGIDSQSLPSAWLPAPMLHGGPLLETASLRDLGDGEGGYVADALGRTMLLPNDMDELGRMRMQEVFLSTKRYLGMALQATYRMEEEVHDRSKAAENERKKRITASKTLEASEKELAKVKDDLTITTHERDNVSAGLASAQKQAKDQTKRALEAEDQVNLYKTDICPISLIPELLGMVDKAAEYGSVMCWVLSGGVVRITSPRYFGFPHEFVPIPVLPLYFGGIQDLPRTEPSSAASQKLFCAVYCRTWATALLGLGLRTSQEQLDLALKLLGPTITMR</sequence>
<proteinExistence type="predicted"/>
<reference evidence="3 4" key="1">
    <citation type="journal article" date="2016" name="G3 (Bethesda)">
        <title>First Draft Assembly and Annotation of the Genome of a California Endemic Oak Quercus lobata Nee (Fagaceae).</title>
        <authorList>
            <person name="Sork V.L."/>
            <person name="Fitz-Gibbon S.T."/>
            <person name="Puiu D."/>
            <person name="Crepeau M."/>
            <person name="Gugger P.F."/>
            <person name="Sherman R."/>
            <person name="Stevens K."/>
            <person name="Langley C.H."/>
            <person name="Pellegrini M."/>
            <person name="Salzberg S.L."/>
        </authorList>
    </citation>
    <scope>NUCLEOTIDE SEQUENCE [LARGE SCALE GENOMIC DNA]</scope>
    <source>
        <strain evidence="3 4">cv. SW786</strain>
    </source>
</reference>
<keyword evidence="4" id="KW-1185">Reference proteome</keyword>
<organism evidence="3 4">
    <name type="scientific">Quercus lobata</name>
    <name type="common">Valley oak</name>
    <dbReference type="NCBI Taxonomy" id="97700"/>
    <lineage>
        <taxon>Eukaryota</taxon>
        <taxon>Viridiplantae</taxon>
        <taxon>Streptophyta</taxon>
        <taxon>Embryophyta</taxon>
        <taxon>Tracheophyta</taxon>
        <taxon>Spermatophyta</taxon>
        <taxon>Magnoliopsida</taxon>
        <taxon>eudicotyledons</taxon>
        <taxon>Gunneridae</taxon>
        <taxon>Pentapetalae</taxon>
        <taxon>rosids</taxon>
        <taxon>fabids</taxon>
        <taxon>Fagales</taxon>
        <taxon>Fagaceae</taxon>
        <taxon>Quercus</taxon>
    </lineage>
</organism>
<dbReference type="OMA" id="QCAGNIF"/>
<dbReference type="EMBL" id="LRBV02000004">
    <property type="status" value="NOT_ANNOTATED_CDS"/>
    <property type="molecule type" value="Genomic_DNA"/>
</dbReference>
<protein>
    <submittedName>
        <fullName evidence="3">Uncharacterized protein</fullName>
    </submittedName>
</protein>
<accession>A0A7N2LJ15</accession>
<feature type="coiled-coil region" evidence="1">
    <location>
        <begin position="526"/>
        <end position="574"/>
    </location>
</feature>
<feature type="compositionally biased region" description="Pro residues" evidence="2">
    <location>
        <begin position="319"/>
        <end position="328"/>
    </location>
</feature>
<feature type="compositionally biased region" description="Pro residues" evidence="2">
    <location>
        <begin position="347"/>
        <end position="361"/>
    </location>
</feature>
<evidence type="ECO:0000256" key="1">
    <source>
        <dbReference type="SAM" id="Coils"/>
    </source>
</evidence>
<feature type="compositionally biased region" description="Basic and acidic residues" evidence="2">
    <location>
        <begin position="373"/>
        <end position="394"/>
    </location>
</feature>
<name>A0A7N2LJ15_QUELO</name>
<reference evidence="3" key="2">
    <citation type="submission" date="2021-01" db="UniProtKB">
        <authorList>
            <consortium name="EnsemblPlants"/>
        </authorList>
    </citation>
    <scope>IDENTIFICATION</scope>
</reference>
<feature type="region of interest" description="Disordered" evidence="2">
    <location>
        <begin position="309"/>
        <end position="427"/>
    </location>
</feature>
<evidence type="ECO:0000313" key="3">
    <source>
        <dbReference type="EnsemblPlants" id="QL04p074647:mrna"/>
    </source>
</evidence>